<evidence type="ECO:0000259" key="2">
    <source>
        <dbReference type="Pfam" id="PF11127"/>
    </source>
</evidence>
<feature type="transmembrane region" description="Helical" evidence="1">
    <location>
        <begin position="12"/>
        <end position="29"/>
    </location>
</feature>
<feature type="transmembrane region" description="Helical" evidence="1">
    <location>
        <begin position="35"/>
        <end position="57"/>
    </location>
</feature>
<feature type="domain" description="Inner membrane protein YgaP-like transmembrane" evidence="2">
    <location>
        <begin position="1"/>
        <end position="66"/>
    </location>
</feature>
<reference evidence="3" key="1">
    <citation type="submission" date="2019-08" db="EMBL/GenBank/DDBJ databases">
        <title>Genomic characterization of a novel candidate phylum (ARYD3) from a high temperature, high salinity tertiary oil reservoir in north central Oklahoma, USA.</title>
        <authorList>
            <person name="Youssef N.H."/>
            <person name="Yadav A."/>
            <person name="Elshahed M.S."/>
        </authorList>
    </citation>
    <scope>NUCLEOTIDE SEQUENCE [LARGE SCALE GENOMIC DNA]</scope>
    <source>
        <strain evidence="3">ARYD3</strain>
    </source>
</reference>
<evidence type="ECO:0000313" key="4">
    <source>
        <dbReference type="Proteomes" id="UP000324143"/>
    </source>
</evidence>
<dbReference type="InterPro" id="IPR021309">
    <property type="entry name" value="YgaP-like_TM"/>
</dbReference>
<sequence length="69" mass="7746">MRKNMGKIDKIIRFILAVVVIILIIFNQITNTAAVILGILAIIFILTSFTGVCPLYIPLKINTKKEDED</sequence>
<keyword evidence="1" id="KW-0472">Membrane</keyword>
<protein>
    <submittedName>
        <fullName evidence="3">DUF2892 domain-containing protein</fullName>
    </submittedName>
</protein>
<comment type="caution">
    <text evidence="3">The sequence shown here is derived from an EMBL/GenBank/DDBJ whole genome shotgun (WGS) entry which is preliminary data.</text>
</comment>
<keyword evidence="1" id="KW-1133">Transmembrane helix</keyword>
<dbReference type="Pfam" id="PF11127">
    <property type="entry name" value="YgaP-like_TM"/>
    <property type="match status" value="1"/>
</dbReference>
<accession>A0A5D0MFC6</accession>
<organism evidence="3 4">
    <name type="scientific">Candidatus Mcinerneyibacterium aminivorans</name>
    <dbReference type="NCBI Taxonomy" id="2703815"/>
    <lineage>
        <taxon>Bacteria</taxon>
        <taxon>Candidatus Macinerneyibacteriota</taxon>
        <taxon>Candidatus Mcinerneyibacteria</taxon>
        <taxon>Candidatus Mcinerneyibacteriales</taxon>
        <taxon>Candidatus Mcinerneyibacteriaceae</taxon>
        <taxon>Candidatus Mcinerneyibacterium</taxon>
    </lineage>
</organism>
<dbReference type="Proteomes" id="UP000324143">
    <property type="component" value="Unassembled WGS sequence"/>
</dbReference>
<keyword evidence="4" id="KW-1185">Reference proteome</keyword>
<evidence type="ECO:0000256" key="1">
    <source>
        <dbReference type="SAM" id="Phobius"/>
    </source>
</evidence>
<gene>
    <name evidence="3" type="ORF">FXF47_05655</name>
</gene>
<dbReference type="EMBL" id="VSIX01000054">
    <property type="protein sequence ID" value="TYB31122.1"/>
    <property type="molecule type" value="Genomic_DNA"/>
</dbReference>
<name>A0A5D0MFC6_9BACT</name>
<dbReference type="AlphaFoldDB" id="A0A5D0MFC6"/>
<evidence type="ECO:0000313" key="3">
    <source>
        <dbReference type="EMBL" id="TYB31122.1"/>
    </source>
</evidence>
<proteinExistence type="predicted"/>
<keyword evidence="1" id="KW-0812">Transmembrane</keyword>